<accession>A0A1G9SCZ6</accession>
<dbReference type="STRING" id="211114.SAMN04489726_1033"/>
<evidence type="ECO:0000313" key="1">
    <source>
        <dbReference type="EMBL" id="SDM32675.1"/>
    </source>
</evidence>
<dbReference type="AlphaFoldDB" id="A0A1G9SCZ6"/>
<protein>
    <submittedName>
        <fullName evidence="1">Uncharacterized protein</fullName>
    </submittedName>
</protein>
<dbReference type="OrthoDB" id="6957847at2"/>
<dbReference type="EMBL" id="LT629701">
    <property type="protein sequence ID" value="SDM32675.1"/>
    <property type="molecule type" value="Genomic_DNA"/>
</dbReference>
<dbReference type="Proteomes" id="UP000183376">
    <property type="component" value="Chromosome I"/>
</dbReference>
<keyword evidence="2" id="KW-1185">Reference proteome</keyword>
<dbReference type="InterPro" id="IPR036170">
    <property type="entry name" value="YezG-like_sf"/>
</dbReference>
<dbReference type="SUPFAM" id="SSF160424">
    <property type="entry name" value="BH3703-like"/>
    <property type="match status" value="1"/>
</dbReference>
<name>A0A1G9SCZ6_ALLAB</name>
<sequence>MVGAAEQQELLQEVSGLLVSAAPEGWRELELSFRSTVAVDTATFSCVGGSGERTRLSVPFRAMNRLSELREGMYAPGTGAWFTARMTIRPPGGFEVRYDYDSEPEFVPPLTPETFVLDQEHFPRSEEHMPEWLKDKLAQAGQS</sequence>
<proteinExistence type="predicted"/>
<dbReference type="eggNOG" id="COG0457">
    <property type="taxonomic scope" value="Bacteria"/>
</dbReference>
<dbReference type="RefSeq" id="WP_030432207.1">
    <property type="nucleotide sequence ID" value="NZ_JOEF01000024.1"/>
</dbReference>
<organism evidence="1 2">
    <name type="scientific">Allokutzneria albata</name>
    <name type="common">Kibdelosporangium albatum</name>
    <dbReference type="NCBI Taxonomy" id="211114"/>
    <lineage>
        <taxon>Bacteria</taxon>
        <taxon>Bacillati</taxon>
        <taxon>Actinomycetota</taxon>
        <taxon>Actinomycetes</taxon>
        <taxon>Pseudonocardiales</taxon>
        <taxon>Pseudonocardiaceae</taxon>
        <taxon>Allokutzneria</taxon>
    </lineage>
</organism>
<gene>
    <name evidence="1" type="ORF">SAMN04489726_1033</name>
</gene>
<reference evidence="1 2" key="1">
    <citation type="submission" date="2016-10" db="EMBL/GenBank/DDBJ databases">
        <authorList>
            <person name="de Groot N.N."/>
        </authorList>
    </citation>
    <scope>NUCLEOTIDE SEQUENCE [LARGE SCALE GENOMIC DNA]</scope>
    <source>
        <strain evidence="1 2">DSM 44149</strain>
    </source>
</reference>
<evidence type="ECO:0000313" key="2">
    <source>
        <dbReference type="Proteomes" id="UP000183376"/>
    </source>
</evidence>